<evidence type="ECO:0000313" key="2">
    <source>
        <dbReference type="EMBL" id="QJE96411.1"/>
    </source>
</evidence>
<gene>
    <name evidence="2" type="ORF">HHL09_11665</name>
</gene>
<dbReference type="InterPro" id="IPR028973">
    <property type="entry name" value="PhnB-like"/>
</dbReference>
<dbReference type="PANTHER" id="PTHR33990:SF1">
    <property type="entry name" value="PROTEIN YJDN"/>
    <property type="match status" value="1"/>
</dbReference>
<dbReference type="SUPFAM" id="SSF54593">
    <property type="entry name" value="Glyoxalase/Bleomycin resistance protein/Dihydroxybiphenyl dioxygenase"/>
    <property type="match status" value="1"/>
</dbReference>
<dbReference type="AlphaFoldDB" id="A0A858RIJ9"/>
<reference evidence="2 3" key="1">
    <citation type="submission" date="2020-04" db="EMBL/GenBank/DDBJ databases">
        <title>Luteolibacter sp. G-1-1-1 isolated from soil.</title>
        <authorList>
            <person name="Dahal R.H."/>
        </authorList>
    </citation>
    <scope>NUCLEOTIDE SEQUENCE [LARGE SCALE GENOMIC DNA]</scope>
    <source>
        <strain evidence="2 3">G-1-1-1</strain>
    </source>
</reference>
<protein>
    <submittedName>
        <fullName evidence="2">VOC family protein</fullName>
    </submittedName>
</protein>
<dbReference type="EMBL" id="CP051774">
    <property type="protein sequence ID" value="QJE96411.1"/>
    <property type="molecule type" value="Genomic_DNA"/>
</dbReference>
<dbReference type="KEGG" id="luo:HHL09_11665"/>
<dbReference type="Pfam" id="PF06983">
    <property type="entry name" value="3-dmu-9_3-mt"/>
    <property type="match status" value="1"/>
</dbReference>
<dbReference type="RefSeq" id="WP_169454812.1">
    <property type="nucleotide sequence ID" value="NZ_CP051774.1"/>
</dbReference>
<name>A0A858RIJ9_9BACT</name>
<keyword evidence="3" id="KW-1185">Reference proteome</keyword>
<dbReference type="InterPro" id="IPR029068">
    <property type="entry name" value="Glyas_Bleomycin-R_OHBP_Dase"/>
</dbReference>
<evidence type="ECO:0000313" key="3">
    <source>
        <dbReference type="Proteomes" id="UP000501812"/>
    </source>
</evidence>
<organism evidence="2 3">
    <name type="scientific">Luteolibacter luteus</name>
    <dbReference type="NCBI Taxonomy" id="2728835"/>
    <lineage>
        <taxon>Bacteria</taxon>
        <taxon>Pseudomonadati</taxon>
        <taxon>Verrucomicrobiota</taxon>
        <taxon>Verrucomicrobiia</taxon>
        <taxon>Verrucomicrobiales</taxon>
        <taxon>Verrucomicrobiaceae</taxon>
        <taxon>Luteolibacter</taxon>
    </lineage>
</organism>
<sequence>MSATLTATKIEPYLQFGGRCEEALEFYSKALDGKIEMLMRFKDSPEPCEGAPQMDPNQVMHGAVKIGETTLMATDFGCCEGGGAPGFNGFSLSLAPSDEEQANKFFNALAEGGNVQMPLGKTFFSPCFGVVQDKYGVNWMVVVAA</sequence>
<evidence type="ECO:0000259" key="1">
    <source>
        <dbReference type="Pfam" id="PF06983"/>
    </source>
</evidence>
<proteinExistence type="predicted"/>
<dbReference type="Proteomes" id="UP000501812">
    <property type="component" value="Chromosome"/>
</dbReference>
<dbReference type="PANTHER" id="PTHR33990">
    <property type="entry name" value="PROTEIN YJDN-RELATED"/>
    <property type="match status" value="1"/>
</dbReference>
<feature type="domain" description="PhnB-like" evidence="1">
    <location>
        <begin position="9"/>
        <end position="142"/>
    </location>
</feature>
<accession>A0A858RIJ9</accession>
<dbReference type="Gene3D" id="3.10.180.10">
    <property type="entry name" value="2,3-Dihydroxybiphenyl 1,2-Dioxygenase, domain 1"/>
    <property type="match status" value="1"/>
</dbReference>
<dbReference type="CDD" id="cd06588">
    <property type="entry name" value="PhnB_like"/>
    <property type="match status" value="1"/>
</dbReference>